<keyword evidence="1" id="KW-1133">Transmembrane helix</keyword>
<dbReference type="AlphaFoldDB" id="A0A562T9A9"/>
<dbReference type="RefSeq" id="WP_209000009.1">
    <property type="nucleotide sequence ID" value="NZ_SMLY01000086.1"/>
</dbReference>
<reference evidence="2 3" key="1">
    <citation type="submission" date="2019-07" db="EMBL/GenBank/DDBJ databases">
        <title>Genomic Encyclopedia of Archaeal and Bacterial Type Strains, Phase II (KMG-II): from individual species to whole genera.</title>
        <authorList>
            <person name="Goeker M."/>
        </authorList>
    </citation>
    <scope>NUCLEOTIDE SEQUENCE [LARGE SCALE GENOMIC DNA]</scope>
    <source>
        <strain evidence="2 3">ATCC BAA-252</strain>
    </source>
</reference>
<evidence type="ECO:0000313" key="2">
    <source>
        <dbReference type="EMBL" id="TWI90122.1"/>
    </source>
</evidence>
<dbReference type="Proteomes" id="UP000320593">
    <property type="component" value="Unassembled WGS sequence"/>
</dbReference>
<protein>
    <submittedName>
        <fullName evidence="2">Uncharacterized protein</fullName>
    </submittedName>
</protein>
<evidence type="ECO:0000313" key="3">
    <source>
        <dbReference type="Proteomes" id="UP000320593"/>
    </source>
</evidence>
<dbReference type="EMBL" id="VLLF01000002">
    <property type="protein sequence ID" value="TWI90122.1"/>
    <property type="molecule type" value="Genomic_DNA"/>
</dbReference>
<keyword evidence="3" id="KW-1185">Reference proteome</keyword>
<keyword evidence="1" id="KW-0812">Transmembrane</keyword>
<accession>A0A562T9A9</accession>
<organism evidence="2 3">
    <name type="scientific">Roseibium hamelinense</name>
    <dbReference type="NCBI Taxonomy" id="150831"/>
    <lineage>
        <taxon>Bacteria</taxon>
        <taxon>Pseudomonadati</taxon>
        <taxon>Pseudomonadota</taxon>
        <taxon>Alphaproteobacteria</taxon>
        <taxon>Hyphomicrobiales</taxon>
        <taxon>Stappiaceae</taxon>
        <taxon>Roseibium</taxon>
    </lineage>
</organism>
<gene>
    <name evidence="2" type="ORF">JM93_01099</name>
</gene>
<name>A0A562T9A9_9HYPH</name>
<evidence type="ECO:0000256" key="1">
    <source>
        <dbReference type="SAM" id="Phobius"/>
    </source>
</evidence>
<proteinExistence type="predicted"/>
<comment type="caution">
    <text evidence="2">The sequence shown here is derived from an EMBL/GenBank/DDBJ whole genome shotgun (WGS) entry which is preliminary data.</text>
</comment>
<feature type="transmembrane region" description="Helical" evidence="1">
    <location>
        <begin position="24"/>
        <end position="44"/>
    </location>
</feature>
<keyword evidence="1" id="KW-0472">Membrane</keyword>
<sequence>MTEHAKNKNAGQGRFSQMPQHKRLLGVWWVLNMLVLGALAAYVLRVLALS</sequence>